<evidence type="ECO:0000313" key="3">
    <source>
        <dbReference type="Proteomes" id="UP000683246"/>
    </source>
</evidence>
<dbReference type="AlphaFoldDB" id="A0A8J8SHQ9"/>
<sequence>MIFKHKKKIIFILIVILIIFFPTYTPKIRDEHYRVIKGSIAELSKLELGGINQSIMIRGNNIDNPIIFISSWWSRLFFYKLC</sequence>
<dbReference type="KEGG" id="vpy:HZI73_18250"/>
<dbReference type="EMBL" id="CP058649">
    <property type="protein sequence ID" value="QUI24115.1"/>
    <property type="molecule type" value="Genomic_DNA"/>
</dbReference>
<keyword evidence="1" id="KW-1133">Transmembrane helix</keyword>
<evidence type="ECO:0000313" key="2">
    <source>
        <dbReference type="EMBL" id="QUI24115.1"/>
    </source>
</evidence>
<proteinExistence type="predicted"/>
<organism evidence="2 3">
    <name type="scientific">Vallitalea pronyensis</name>
    <dbReference type="NCBI Taxonomy" id="1348613"/>
    <lineage>
        <taxon>Bacteria</taxon>
        <taxon>Bacillati</taxon>
        <taxon>Bacillota</taxon>
        <taxon>Clostridia</taxon>
        <taxon>Lachnospirales</taxon>
        <taxon>Vallitaleaceae</taxon>
        <taxon>Vallitalea</taxon>
    </lineage>
</organism>
<protein>
    <submittedName>
        <fullName evidence="2">Uncharacterized protein</fullName>
    </submittedName>
</protein>
<name>A0A8J8SHQ9_9FIRM</name>
<gene>
    <name evidence="2" type="ORF">HZI73_18250</name>
</gene>
<feature type="transmembrane region" description="Helical" evidence="1">
    <location>
        <begin position="9"/>
        <end position="25"/>
    </location>
</feature>
<accession>A0A8J8SHQ9</accession>
<dbReference type="RefSeq" id="WP_212694807.1">
    <property type="nucleotide sequence ID" value="NZ_CP058649.1"/>
</dbReference>
<keyword evidence="1" id="KW-0812">Transmembrane</keyword>
<keyword evidence="1" id="KW-0472">Membrane</keyword>
<dbReference type="Proteomes" id="UP000683246">
    <property type="component" value="Chromosome"/>
</dbReference>
<reference evidence="2" key="1">
    <citation type="submission" date="2020-07" db="EMBL/GenBank/DDBJ databases">
        <title>Vallitalea pronyensis genome.</title>
        <authorList>
            <person name="Postec A."/>
        </authorList>
    </citation>
    <scope>NUCLEOTIDE SEQUENCE</scope>
    <source>
        <strain evidence="2">FatNI3</strain>
    </source>
</reference>
<evidence type="ECO:0000256" key="1">
    <source>
        <dbReference type="SAM" id="Phobius"/>
    </source>
</evidence>
<keyword evidence="3" id="KW-1185">Reference proteome</keyword>